<protein>
    <submittedName>
        <fullName evidence="5">LytTR family transcriptional regulator DNA-binding domain-containing protein</fullName>
    </submittedName>
</protein>
<keyword evidence="2" id="KW-0812">Transmembrane</keyword>
<dbReference type="RefSeq" id="WP_311426761.1">
    <property type="nucleotide sequence ID" value="NZ_JAVRIA010000002.1"/>
</dbReference>
<gene>
    <name evidence="5" type="ORF">RM697_04990</name>
</gene>
<keyword evidence="6" id="KW-1185">Reference proteome</keyword>
<feature type="transmembrane region" description="Helical" evidence="2">
    <location>
        <begin position="374"/>
        <end position="392"/>
    </location>
</feature>
<dbReference type="Gene3D" id="1.25.40.10">
    <property type="entry name" value="Tetratricopeptide repeat domain"/>
    <property type="match status" value="2"/>
</dbReference>
<dbReference type="PROSITE" id="PS50930">
    <property type="entry name" value="HTH_LYTTR"/>
    <property type="match status" value="1"/>
</dbReference>
<reference evidence="5 6" key="1">
    <citation type="submission" date="2023-09" db="EMBL/GenBank/DDBJ databases">
        <authorList>
            <person name="Rey-Velasco X."/>
        </authorList>
    </citation>
    <scope>NUCLEOTIDE SEQUENCE [LARGE SCALE GENOMIC DNA]</scope>
    <source>
        <strain evidence="5 6">W332</strain>
    </source>
</reference>
<dbReference type="GO" id="GO:0003677">
    <property type="term" value="F:DNA binding"/>
    <property type="evidence" value="ECO:0007669"/>
    <property type="project" value="UniProtKB-KW"/>
</dbReference>
<accession>A0ABU2YII8</accession>
<dbReference type="Pfam" id="PF04397">
    <property type="entry name" value="LytTR"/>
    <property type="match status" value="1"/>
</dbReference>
<comment type="caution">
    <text evidence="5">The sequence shown here is derived from an EMBL/GenBank/DDBJ whole genome shotgun (WGS) entry which is preliminary data.</text>
</comment>
<dbReference type="SMART" id="SM00850">
    <property type="entry name" value="LytTR"/>
    <property type="match status" value="1"/>
</dbReference>
<proteinExistence type="predicted"/>
<dbReference type="InterPro" id="IPR011990">
    <property type="entry name" value="TPR-like_helical_dom_sf"/>
</dbReference>
<evidence type="ECO:0000313" key="6">
    <source>
        <dbReference type="Proteomes" id="UP001259492"/>
    </source>
</evidence>
<keyword evidence="2" id="KW-0472">Membrane</keyword>
<evidence type="ECO:0000259" key="4">
    <source>
        <dbReference type="PROSITE" id="PS50930"/>
    </source>
</evidence>
<evidence type="ECO:0000313" key="5">
    <source>
        <dbReference type="EMBL" id="MDT0557989.1"/>
    </source>
</evidence>
<dbReference type="InterPro" id="IPR019734">
    <property type="entry name" value="TPR_rpt"/>
</dbReference>
<name>A0ABU2YII8_9FLAO</name>
<feature type="chain" id="PRO_5047533587" evidence="3">
    <location>
        <begin position="19"/>
        <end position="511"/>
    </location>
</feature>
<sequence length="511" mass="59378">MKLLKFIFLLFITFGSNAQNISIDSTLQIAQSFYQTNIDSAVHYAGLAYDKAIKEVDTQKIAKAIGYKSTFFLSQKKNKQAVTLLQFNVDNASKLKPEDLGVTYNNLGVINSLVEDEDEALEYYFKALESFEIINHYRQLSRVNLNIGIVFRNKEMMDQADYFFDQSLYYSKLSKDKNIENIHKGLDDNKRSSYKKNIEAALKALGSIENKQKSRLASIIYHDLSENYLNKGDFNLAIKAANSAIDSKINSRFIQNLDYTYYILGKAQINAKIYLEGIETLKKAINLTNKEELKIEMYDSLIEGYKNLKQYNEALNYALVRNRFSDSIDRITEKGNIAKITANFRNEKQEKELIQLKQLNQEQELLISKKENKIWRWSIAALIATLVSIWLWRRFLNSQKRIKQVEFEKDEISRKVEQLALVLNNKTKVYLDNLKFIKSDGNYLEFVTDEKTVIDRNKLKVILEELPPNFVRVHRSYVVNKNFIDSLNSTTLFLQSNIEIPLSRTFKSNLV</sequence>
<feature type="signal peptide" evidence="3">
    <location>
        <begin position="1"/>
        <end position="18"/>
    </location>
</feature>
<dbReference type="EMBL" id="JAVRIA010000002">
    <property type="protein sequence ID" value="MDT0557989.1"/>
    <property type="molecule type" value="Genomic_DNA"/>
</dbReference>
<dbReference type="SUPFAM" id="SSF48452">
    <property type="entry name" value="TPR-like"/>
    <property type="match status" value="2"/>
</dbReference>
<keyword evidence="5" id="KW-0238">DNA-binding</keyword>
<evidence type="ECO:0000256" key="1">
    <source>
        <dbReference type="SAM" id="Coils"/>
    </source>
</evidence>
<feature type="coiled-coil region" evidence="1">
    <location>
        <begin position="346"/>
        <end position="373"/>
    </location>
</feature>
<evidence type="ECO:0000256" key="3">
    <source>
        <dbReference type="SAM" id="SignalP"/>
    </source>
</evidence>
<dbReference type="Gene3D" id="2.40.50.1020">
    <property type="entry name" value="LytTr DNA-binding domain"/>
    <property type="match status" value="1"/>
</dbReference>
<dbReference type="Proteomes" id="UP001259492">
    <property type="component" value="Unassembled WGS sequence"/>
</dbReference>
<keyword evidence="3" id="KW-0732">Signal</keyword>
<feature type="domain" description="HTH LytTR-type" evidence="4">
    <location>
        <begin position="436"/>
        <end position="511"/>
    </location>
</feature>
<keyword evidence="1" id="KW-0175">Coiled coil</keyword>
<organism evidence="5 6">
    <name type="scientific">Microcosmobacter mediterraneus</name>
    <dbReference type="NCBI Taxonomy" id="3075607"/>
    <lineage>
        <taxon>Bacteria</taxon>
        <taxon>Pseudomonadati</taxon>
        <taxon>Bacteroidota</taxon>
        <taxon>Flavobacteriia</taxon>
        <taxon>Flavobacteriales</taxon>
        <taxon>Flavobacteriaceae</taxon>
        <taxon>Microcosmobacter</taxon>
    </lineage>
</organism>
<dbReference type="InterPro" id="IPR007492">
    <property type="entry name" value="LytTR_DNA-bd_dom"/>
</dbReference>
<evidence type="ECO:0000256" key="2">
    <source>
        <dbReference type="SAM" id="Phobius"/>
    </source>
</evidence>
<keyword evidence="2" id="KW-1133">Transmembrane helix</keyword>
<dbReference type="SMART" id="SM00028">
    <property type="entry name" value="TPR"/>
    <property type="match status" value="4"/>
</dbReference>